<accession>A0A0D2TGF5</accession>
<evidence type="ECO:0000313" key="2">
    <source>
        <dbReference type="EMBL" id="KJB53591.1"/>
    </source>
</evidence>
<dbReference type="Proteomes" id="UP000032304">
    <property type="component" value="Chromosome 9"/>
</dbReference>
<keyword evidence="1" id="KW-1133">Transmembrane helix</keyword>
<feature type="transmembrane region" description="Helical" evidence="1">
    <location>
        <begin position="17"/>
        <end position="37"/>
    </location>
</feature>
<evidence type="ECO:0000256" key="1">
    <source>
        <dbReference type="SAM" id="Phobius"/>
    </source>
</evidence>
<proteinExistence type="predicted"/>
<keyword evidence="1" id="KW-0472">Membrane</keyword>
<gene>
    <name evidence="2" type="ORF">B456_009G360900</name>
</gene>
<organism evidence="2 3">
    <name type="scientific">Gossypium raimondii</name>
    <name type="common">Peruvian cotton</name>
    <name type="synonym">Gossypium klotzschianum subsp. raimondii</name>
    <dbReference type="NCBI Taxonomy" id="29730"/>
    <lineage>
        <taxon>Eukaryota</taxon>
        <taxon>Viridiplantae</taxon>
        <taxon>Streptophyta</taxon>
        <taxon>Embryophyta</taxon>
        <taxon>Tracheophyta</taxon>
        <taxon>Spermatophyta</taxon>
        <taxon>Magnoliopsida</taxon>
        <taxon>eudicotyledons</taxon>
        <taxon>Gunneridae</taxon>
        <taxon>Pentapetalae</taxon>
        <taxon>rosids</taxon>
        <taxon>malvids</taxon>
        <taxon>Malvales</taxon>
        <taxon>Malvaceae</taxon>
        <taxon>Malvoideae</taxon>
        <taxon>Gossypium</taxon>
    </lineage>
</organism>
<keyword evidence="3" id="KW-1185">Reference proteome</keyword>
<keyword evidence="1" id="KW-0812">Transmembrane</keyword>
<name>A0A0D2TGF5_GOSRA</name>
<dbReference type="AlphaFoldDB" id="A0A0D2TGF5"/>
<dbReference type="EMBL" id="CM001748">
    <property type="protein sequence ID" value="KJB53591.1"/>
    <property type="molecule type" value="Genomic_DNA"/>
</dbReference>
<sequence>MLWAETSSPYMGLDPMFFLYSIYIYFGLSVLSGKKICSVTSISKAKNWTKLVHKAALVKEENAKKLLLLLLYG</sequence>
<protein>
    <submittedName>
        <fullName evidence="2">Uncharacterized protein</fullName>
    </submittedName>
</protein>
<dbReference type="Gramene" id="KJB53591">
    <property type="protein sequence ID" value="KJB53591"/>
    <property type="gene ID" value="B456_009G360900"/>
</dbReference>
<reference evidence="2 3" key="1">
    <citation type="journal article" date="2012" name="Nature">
        <title>Repeated polyploidization of Gossypium genomes and the evolution of spinnable cotton fibres.</title>
        <authorList>
            <person name="Paterson A.H."/>
            <person name="Wendel J.F."/>
            <person name="Gundlach H."/>
            <person name="Guo H."/>
            <person name="Jenkins J."/>
            <person name="Jin D."/>
            <person name="Llewellyn D."/>
            <person name="Showmaker K.C."/>
            <person name="Shu S."/>
            <person name="Udall J."/>
            <person name="Yoo M.J."/>
            <person name="Byers R."/>
            <person name="Chen W."/>
            <person name="Doron-Faigenboim A."/>
            <person name="Duke M.V."/>
            <person name="Gong L."/>
            <person name="Grimwood J."/>
            <person name="Grover C."/>
            <person name="Grupp K."/>
            <person name="Hu G."/>
            <person name="Lee T.H."/>
            <person name="Li J."/>
            <person name="Lin L."/>
            <person name="Liu T."/>
            <person name="Marler B.S."/>
            <person name="Page J.T."/>
            <person name="Roberts A.W."/>
            <person name="Romanel E."/>
            <person name="Sanders W.S."/>
            <person name="Szadkowski E."/>
            <person name="Tan X."/>
            <person name="Tang H."/>
            <person name="Xu C."/>
            <person name="Wang J."/>
            <person name="Wang Z."/>
            <person name="Zhang D."/>
            <person name="Zhang L."/>
            <person name="Ashrafi H."/>
            <person name="Bedon F."/>
            <person name="Bowers J.E."/>
            <person name="Brubaker C.L."/>
            <person name="Chee P.W."/>
            <person name="Das S."/>
            <person name="Gingle A.R."/>
            <person name="Haigler C.H."/>
            <person name="Harker D."/>
            <person name="Hoffmann L.V."/>
            <person name="Hovav R."/>
            <person name="Jones D.C."/>
            <person name="Lemke C."/>
            <person name="Mansoor S."/>
            <person name="ur Rahman M."/>
            <person name="Rainville L.N."/>
            <person name="Rambani A."/>
            <person name="Reddy U.K."/>
            <person name="Rong J.K."/>
            <person name="Saranga Y."/>
            <person name="Scheffler B.E."/>
            <person name="Scheffler J.A."/>
            <person name="Stelly D.M."/>
            <person name="Triplett B.A."/>
            <person name="Van Deynze A."/>
            <person name="Vaslin M.F."/>
            <person name="Waghmare V.N."/>
            <person name="Walford S.A."/>
            <person name="Wright R.J."/>
            <person name="Zaki E.A."/>
            <person name="Zhang T."/>
            <person name="Dennis E.S."/>
            <person name="Mayer K.F."/>
            <person name="Peterson D.G."/>
            <person name="Rokhsar D.S."/>
            <person name="Wang X."/>
            <person name="Schmutz J."/>
        </authorList>
    </citation>
    <scope>NUCLEOTIDE SEQUENCE [LARGE SCALE GENOMIC DNA]</scope>
</reference>
<evidence type="ECO:0000313" key="3">
    <source>
        <dbReference type="Proteomes" id="UP000032304"/>
    </source>
</evidence>